<accession>A0A5S4FA46</accession>
<evidence type="ECO:0000313" key="2">
    <source>
        <dbReference type="Proteomes" id="UP000309128"/>
    </source>
</evidence>
<name>A0A5S4FA46_9ACTN</name>
<keyword evidence="2" id="KW-1185">Reference proteome</keyword>
<protein>
    <submittedName>
        <fullName evidence="1">Uncharacterized protein</fullName>
    </submittedName>
</protein>
<dbReference type="Proteomes" id="UP000309128">
    <property type="component" value="Unassembled WGS sequence"/>
</dbReference>
<evidence type="ECO:0000313" key="1">
    <source>
        <dbReference type="EMBL" id="TMR14108.1"/>
    </source>
</evidence>
<reference evidence="1 2" key="1">
    <citation type="submission" date="2019-05" db="EMBL/GenBank/DDBJ databases">
        <title>Draft genome sequence of Nonomuraea turkmeniaca DSM 43926.</title>
        <authorList>
            <person name="Saricaoglu S."/>
            <person name="Isik K."/>
        </authorList>
    </citation>
    <scope>NUCLEOTIDE SEQUENCE [LARGE SCALE GENOMIC DNA]</scope>
    <source>
        <strain evidence="1 2">DSM 43926</strain>
    </source>
</reference>
<comment type="caution">
    <text evidence="1">The sequence shown here is derived from an EMBL/GenBank/DDBJ whole genome shotgun (WGS) entry which is preliminary data.</text>
</comment>
<proteinExistence type="predicted"/>
<dbReference type="AlphaFoldDB" id="A0A5S4FA46"/>
<organism evidence="1 2">
    <name type="scientific">Nonomuraea turkmeniaca</name>
    <dbReference type="NCBI Taxonomy" id="103838"/>
    <lineage>
        <taxon>Bacteria</taxon>
        <taxon>Bacillati</taxon>
        <taxon>Actinomycetota</taxon>
        <taxon>Actinomycetes</taxon>
        <taxon>Streptosporangiales</taxon>
        <taxon>Streptosporangiaceae</taxon>
        <taxon>Nonomuraea</taxon>
    </lineage>
</organism>
<gene>
    <name evidence="1" type="ORF">ETD86_29625</name>
</gene>
<dbReference type="EMBL" id="VCKY01000114">
    <property type="protein sequence ID" value="TMR14108.1"/>
    <property type="molecule type" value="Genomic_DNA"/>
</dbReference>
<sequence length="100" mass="10487">MSNPHVTRDHAKALLLTGGDGKAPRSVLVLRSNGRLAAMTPDDAFDESYDGRSRILLTQANLADAGVRIHPDGRLADGAAAIIDRLVTAINADLAKDADA</sequence>
<dbReference type="RefSeq" id="WP_138669559.1">
    <property type="nucleotide sequence ID" value="NZ_VCKY01000114.1"/>
</dbReference>